<dbReference type="RefSeq" id="WP_039314355.1">
    <property type="nucleotide sequence ID" value="NZ_JTLZ01000002.1"/>
</dbReference>
<gene>
    <name evidence="3" type="ORF">QQ44_03295</name>
</gene>
<accession>A0ABR4Z047</accession>
<dbReference type="EMBL" id="JTLZ01000002">
    <property type="protein sequence ID" value="KHO27857.1"/>
    <property type="molecule type" value="Genomic_DNA"/>
</dbReference>
<reference evidence="3 4" key="1">
    <citation type="submission" date="2014-11" db="EMBL/GenBank/DDBJ databases">
        <title>Mycobacterium setense Manresensis Genome.</title>
        <authorList>
            <person name="Rech G."/>
            <person name="Sumoy L."/>
        </authorList>
    </citation>
    <scope>NUCLEOTIDE SEQUENCE [LARGE SCALE GENOMIC DNA]</scope>
    <source>
        <strain evidence="3 4">Manresensis</strain>
    </source>
</reference>
<evidence type="ECO:0000256" key="2">
    <source>
        <dbReference type="SAM" id="Phobius"/>
    </source>
</evidence>
<evidence type="ECO:0008006" key="5">
    <source>
        <dbReference type="Google" id="ProtNLM"/>
    </source>
</evidence>
<organism evidence="3 4">
    <name type="scientific">Mycolicibacterium setense</name>
    <dbReference type="NCBI Taxonomy" id="431269"/>
    <lineage>
        <taxon>Bacteria</taxon>
        <taxon>Bacillati</taxon>
        <taxon>Actinomycetota</taxon>
        <taxon>Actinomycetes</taxon>
        <taxon>Mycobacteriales</taxon>
        <taxon>Mycobacteriaceae</taxon>
        <taxon>Mycolicibacterium</taxon>
    </lineage>
</organism>
<evidence type="ECO:0000313" key="3">
    <source>
        <dbReference type="EMBL" id="KHO27857.1"/>
    </source>
</evidence>
<keyword evidence="2" id="KW-1133">Transmembrane helix</keyword>
<evidence type="ECO:0000313" key="4">
    <source>
        <dbReference type="Proteomes" id="UP000031004"/>
    </source>
</evidence>
<sequence>MAEDVDTSTADFAPLFDTGENEALDQQLPSEPASAEDMTPDETALDDETASDDDDAPSAPLPAPAPPIVVEGSYLYVKWWTFVGILAGVWFVSAAAGAGLYYYWYQSADKTWPVFAVLAYVVVTTLGALVASTAQRKALVSALAIALMSAPVAALAAAAVFYGAYVFGWIAR</sequence>
<name>A0ABR4Z047_9MYCO</name>
<protein>
    <recommendedName>
        <fullName evidence="5">Transmembrane protein</fullName>
    </recommendedName>
</protein>
<comment type="caution">
    <text evidence="3">The sequence shown here is derived from an EMBL/GenBank/DDBJ whole genome shotgun (WGS) entry which is preliminary data.</text>
</comment>
<feature type="transmembrane region" description="Helical" evidence="2">
    <location>
        <begin position="111"/>
        <end position="131"/>
    </location>
</feature>
<keyword evidence="4" id="KW-1185">Reference proteome</keyword>
<evidence type="ECO:0000256" key="1">
    <source>
        <dbReference type="SAM" id="MobiDB-lite"/>
    </source>
</evidence>
<proteinExistence type="predicted"/>
<keyword evidence="2" id="KW-0812">Transmembrane</keyword>
<keyword evidence="2" id="KW-0472">Membrane</keyword>
<feature type="transmembrane region" description="Helical" evidence="2">
    <location>
        <begin position="79"/>
        <end position="105"/>
    </location>
</feature>
<feature type="compositionally biased region" description="Acidic residues" evidence="1">
    <location>
        <begin position="38"/>
        <end position="56"/>
    </location>
</feature>
<feature type="region of interest" description="Disordered" evidence="1">
    <location>
        <begin position="1"/>
        <end position="64"/>
    </location>
</feature>
<feature type="transmembrane region" description="Helical" evidence="2">
    <location>
        <begin position="138"/>
        <end position="171"/>
    </location>
</feature>
<dbReference type="Proteomes" id="UP000031004">
    <property type="component" value="Unassembled WGS sequence"/>
</dbReference>